<feature type="domain" description="Response regulatory" evidence="19">
    <location>
        <begin position="915"/>
        <end position="1035"/>
    </location>
</feature>
<evidence type="ECO:0000256" key="14">
    <source>
        <dbReference type="ARBA" id="ARBA00064003"/>
    </source>
</evidence>
<dbReference type="Pfam" id="PF02518">
    <property type="entry name" value="HATPase_c"/>
    <property type="match status" value="1"/>
</dbReference>
<dbReference type="GO" id="GO:0005886">
    <property type="term" value="C:plasma membrane"/>
    <property type="evidence" value="ECO:0007669"/>
    <property type="project" value="UniProtKB-SubCell"/>
</dbReference>
<sequence length="1305" mass="146832">MQPENEKGRLEALENYQILDSLNEEEFDRITELASIICDTPIALVTLLDEKRQWFKSKVGLQLGETPRTIAFCQHTIMQDTLFEVQDTENDARFSNNPLVTGEPHIRFYAGYPLTDPSGFNLGTLCVIDRVPRYLTEKQKKALLLLSQEVIGLIVERRKKEELKNFENLFKLSPDLICISGTDGYFKKINPALQQLTGIDASQLTTTSFYDLVHTDDLSATVDKIKLIRQGIQLQNFVARIRASTGAYRSIEWTASPEKSTGNLFAVGRDFTEDLIKESKLSDSESRLRAFFENSLGLMSTHDLEGKFLSVNPAGAEMLGYTSEELIGKTLYDLIPKGRHFALSAYLQQVQSEGSAKGQVTMVHKEGFRQTWMFSNALETSADGEMYVIANGVDITERFEMETNLYQTKKMLEETNQVARIGGWQIDLENQKLYWTSVTKEIHRVSPDFEPDINTAINFYKEGESRDLITIAVDNALQHGIPWNHELQIVDAEGNELWVRAIGKTEWKDGICHRLYGTFQDIDDKKKTQIEVLKSKAILSAFVQHAPASVAMFDTEMRYIATSNNWLEDYQLHDKPVIGVSHYDLFPNITAEGKQRHQRILAGAVERNDQDSFILLGEENRHYVAWEMRPWYQLDGSIGGIMIFTQDVTEAIQQREQLTAAKNLAEEASMAKSEFLANMSHEIRTPLNGVIGFTDLVLETDLSDTQQQYLTIVNQSANALLSIINDILDFSKIEAGKLELDIERINLYELSTQTTDIVSYQVQNKGLEMLLHLPDGLPDFIWVDVVRLKQILTNLLTNAAKFTEKGEIELSITTISRNDSYATLRFCVRDTGIGIKPDKQSKIFEAFSQEDGSTTKKYGGTGLGLTISNQLLSLMDSQLQLESVPDKGSDFFFEITVQAANAEPVEYENLDKIKNVMIVDDNQSNRRIISDILSLKGIASVQAKNGYEAIQQLASGKQFDAALIDYHMPYWDGLETITKMRQLLGRSSDRLPIILLWTSSDKETVKSESEALAVSQRLLKPIKAHDLYTALSQLYAIKSEPVLPVKTFATPPANSNQYTILIVEDNPVNMLLTQTIVKRILPNATLLKALNGLQAVDTCKEVWPDLVLMDMQMPEMNGLEATRQIRLMNKGTLPIVALTAGTLKEEREKCLAAGMDDFIAKPIIEKVLRATLSNWLGYESPEIPSDVTSTDDATIHFDRDQLIKYAGNDHGIVAEVIHLTKSELTDSLDNLKMAIDKEDLAMIKGVGHKLYGTSATAGLPVIARVAIQLEHSVSYDTLIMQEIYERLTQETRHVITLLDAEKQNG</sequence>
<reference evidence="22 23" key="1">
    <citation type="submission" date="2018-07" db="EMBL/GenBank/DDBJ databases">
        <title>Dyadobacter roseus sp. nov., isolated from rose rhizosphere soil.</title>
        <authorList>
            <person name="Chen L."/>
        </authorList>
    </citation>
    <scope>NUCLEOTIDE SEQUENCE [LARGE SCALE GENOMIC DNA]</scope>
    <source>
        <strain evidence="22 23">RS19</strain>
    </source>
</reference>
<evidence type="ECO:0000313" key="23">
    <source>
        <dbReference type="Proteomes" id="UP000256373"/>
    </source>
</evidence>
<evidence type="ECO:0000259" key="20">
    <source>
        <dbReference type="PROSITE" id="PS50112"/>
    </source>
</evidence>
<dbReference type="InterPro" id="IPR003594">
    <property type="entry name" value="HATPase_dom"/>
</dbReference>
<dbReference type="InterPro" id="IPR011006">
    <property type="entry name" value="CheY-like_superfamily"/>
</dbReference>
<evidence type="ECO:0000256" key="1">
    <source>
        <dbReference type="ARBA" id="ARBA00000085"/>
    </source>
</evidence>
<feature type="domain" description="Response regulatory" evidence="19">
    <location>
        <begin position="1059"/>
        <end position="1176"/>
    </location>
</feature>
<evidence type="ECO:0000256" key="9">
    <source>
        <dbReference type="ARBA" id="ARBA00022777"/>
    </source>
</evidence>
<dbReference type="SUPFAM" id="SSF55781">
    <property type="entry name" value="GAF domain-like"/>
    <property type="match status" value="1"/>
</dbReference>
<evidence type="ECO:0000256" key="12">
    <source>
        <dbReference type="ARBA" id="ARBA00023012"/>
    </source>
</evidence>
<dbReference type="InterPro" id="IPR004358">
    <property type="entry name" value="Sig_transdc_His_kin-like_C"/>
</dbReference>
<evidence type="ECO:0000256" key="17">
    <source>
        <dbReference type="PROSITE-ProRule" id="PRU00169"/>
    </source>
</evidence>
<keyword evidence="11" id="KW-1133">Transmembrane helix</keyword>
<dbReference type="Gene3D" id="3.30.450.40">
    <property type="match status" value="1"/>
</dbReference>
<evidence type="ECO:0000256" key="13">
    <source>
        <dbReference type="ARBA" id="ARBA00023136"/>
    </source>
</evidence>
<dbReference type="InterPro" id="IPR003018">
    <property type="entry name" value="GAF"/>
</dbReference>
<evidence type="ECO:0000256" key="16">
    <source>
        <dbReference type="PROSITE-ProRule" id="PRU00110"/>
    </source>
</evidence>
<protein>
    <recommendedName>
        <fullName evidence="15">Sensory/regulatory protein RpfC</fullName>
        <ecNumber evidence="3">2.7.13.3</ecNumber>
    </recommendedName>
</protein>
<accession>A0A3D8YEN2</accession>
<dbReference type="InterPro" id="IPR000014">
    <property type="entry name" value="PAS"/>
</dbReference>
<dbReference type="InterPro" id="IPR005467">
    <property type="entry name" value="His_kinase_dom"/>
</dbReference>
<evidence type="ECO:0000256" key="2">
    <source>
        <dbReference type="ARBA" id="ARBA00004651"/>
    </source>
</evidence>
<dbReference type="PROSITE" id="PS50112">
    <property type="entry name" value="PAS"/>
    <property type="match status" value="2"/>
</dbReference>
<gene>
    <name evidence="22" type="ORF">DSL64_05260</name>
</gene>
<evidence type="ECO:0000313" key="22">
    <source>
        <dbReference type="EMBL" id="REA63032.1"/>
    </source>
</evidence>
<dbReference type="CDD" id="cd00156">
    <property type="entry name" value="REC"/>
    <property type="match status" value="1"/>
</dbReference>
<evidence type="ECO:0000256" key="5">
    <source>
        <dbReference type="ARBA" id="ARBA00022553"/>
    </source>
</evidence>
<dbReference type="EC" id="2.7.13.3" evidence="3"/>
<feature type="modified residue" description="4-aspartylphosphate" evidence="17">
    <location>
        <position position="965"/>
    </location>
</feature>
<dbReference type="FunFam" id="3.30.565.10:FF:000010">
    <property type="entry name" value="Sensor histidine kinase RcsC"/>
    <property type="match status" value="1"/>
</dbReference>
<evidence type="ECO:0000256" key="11">
    <source>
        <dbReference type="ARBA" id="ARBA00022989"/>
    </source>
</evidence>
<comment type="subunit">
    <text evidence="14">At low DSF concentrations, interacts with RpfF.</text>
</comment>
<evidence type="ECO:0000256" key="3">
    <source>
        <dbReference type="ARBA" id="ARBA00012438"/>
    </source>
</evidence>
<dbReference type="InterPro" id="IPR036641">
    <property type="entry name" value="HPT_dom_sf"/>
</dbReference>
<dbReference type="PROSITE" id="PS50110">
    <property type="entry name" value="RESPONSE_REGULATORY"/>
    <property type="match status" value="2"/>
</dbReference>
<dbReference type="Pfam" id="PF01627">
    <property type="entry name" value="Hpt"/>
    <property type="match status" value="1"/>
</dbReference>
<dbReference type="Proteomes" id="UP000256373">
    <property type="component" value="Unassembled WGS sequence"/>
</dbReference>
<dbReference type="NCBIfam" id="TIGR00229">
    <property type="entry name" value="sensory_box"/>
    <property type="match status" value="2"/>
</dbReference>
<dbReference type="CDD" id="cd16922">
    <property type="entry name" value="HATPase_EvgS-ArcB-TorS-like"/>
    <property type="match status" value="1"/>
</dbReference>
<evidence type="ECO:0000256" key="4">
    <source>
        <dbReference type="ARBA" id="ARBA00022475"/>
    </source>
</evidence>
<dbReference type="GO" id="GO:0000155">
    <property type="term" value="F:phosphorelay sensor kinase activity"/>
    <property type="evidence" value="ECO:0007669"/>
    <property type="project" value="InterPro"/>
</dbReference>
<dbReference type="EMBL" id="QNUL01000003">
    <property type="protein sequence ID" value="REA63032.1"/>
    <property type="molecule type" value="Genomic_DNA"/>
</dbReference>
<keyword evidence="6" id="KW-0808">Transferase</keyword>
<evidence type="ECO:0000256" key="6">
    <source>
        <dbReference type="ARBA" id="ARBA00022679"/>
    </source>
</evidence>
<keyword evidence="7" id="KW-0812">Transmembrane</keyword>
<dbReference type="Gene3D" id="1.20.120.160">
    <property type="entry name" value="HPT domain"/>
    <property type="match status" value="1"/>
</dbReference>
<evidence type="ECO:0000256" key="8">
    <source>
        <dbReference type="ARBA" id="ARBA00022741"/>
    </source>
</evidence>
<dbReference type="PRINTS" id="PR00344">
    <property type="entry name" value="BCTRLSENSOR"/>
</dbReference>
<dbReference type="Pfam" id="PF01590">
    <property type="entry name" value="GAF"/>
    <property type="match status" value="1"/>
</dbReference>
<evidence type="ECO:0000256" key="15">
    <source>
        <dbReference type="ARBA" id="ARBA00068150"/>
    </source>
</evidence>
<dbReference type="InterPro" id="IPR003661">
    <property type="entry name" value="HisK_dim/P_dom"/>
</dbReference>
<dbReference type="CDD" id="cd17546">
    <property type="entry name" value="REC_hyHK_CKI1_RcsC-like"/>
    <property type="match status" value="1"/>
</dbReference>
<keyword evidence="4" id="KW-1003">Cell membrane</keyword>
<feature type="domain" description="Histidine kinase" evidence="18">
    <location>
        <begin position="678"/>
        <end position="899"/>
    </location>
</feature>
<dbReference type="OrthoDB" id="9811889at2"/>
<dbReference type="InterPro" id="IPR001789">
    <property type="entry name" value="Sig_transdc_resp-reg_receiver"/>
</dbReference>
<dbReference type="PANTHER" id="PTHR45339">
    <property type="entry name" value="HYBRID SIGNAL TRANSDUCTION HISTIDINE KINASE J"/>
    <property type="match status" value="1"/>
</dbReference>
<dbReference type="Gene3D" id="3.30.450.20">
    <property type="entry name" value="PAS domain"/>
    <property type="match status" value="4"/>
</dbReference>
<feature type="modified residue" description="4-aspartylphosphate" evidence="17">
    <location>
        <position position="1110"/>
    </location>
</feature>
<organism evidence="22 23">
    <name type="scientific">Dyadobacter luteus</name>
    <dbReference type="NCBI Taxonomy" id="2259619"/>
    <lineage>
        <taxon>Bacteria</taxon>
        <taxon>Pseudomonadati</taxon>
        <taxon>Bacteroidota</taxon>
        <taxon>Cytophagia</taxon>
        <taxon>Cytophagales</taxon>
        <taxon>Spirosomataceae</taxon>
        <taxon>Dyadobacter</taxon>
    </lineage>
</organism>
<evidence type="ECO:0000259" key="21">
    <source>
        <dbReference type="PROSITE" id="PS50894"/>
    </source>
</evidence>
<dbReference type="Pfam" id="PF08448">
    <property type="entry name" value="PAS_4"/>
    <property type="match status" value="2"/>
</dbReference>
<comment type="catalytic activity">
    <reaction evidence="1">
        <text>ATP + protein L-histidine = ADP + protein N-phospho-L-histidine.</text>
        <dbReference type="EC" id="2.7.13.3"/>
    </reaction>
</comment>
<dbReference type="SMART" id="SM00091">
    <property type="entry name" value="PAS"/>
    <property type="match status" value="2"/>
</dbReference>
<evidence type="ECO:0000256" key="7">
    <source>
        <dbReference type="ARBA" id="ARBA00022692"/>
    </source>
</evidence>
<comment type="subcellular location">
    <subcellularLocation>
        <location evidence="2">Cell membrane</location>
        <topology evidence="2">Multi-pass membrane protein</topology>
    </subcellularLocation>
</comment>
<feature type="modified residue" description="Phosphohistidine" evidence="16">
    <location>
        <position position="1248"/>
    </location>
</feature>
<feature type="domain" description="PAS" evidence="20">
    <location>
        <begin position="284"/>
        <end position="354"/>
    </location>
</feature>
<keyword evidence="13" id="KW-0472">Membrane</keyword>
<comment type="caution">
    <text evidence="22">The sequence shown here is derived from an EMBL/GenBank/DDBJ whole genome shotgun (WGS) entry which is preliminary data.</text>
</comment>
<evidence type="ECO:0000259" key="18">
    <source>
        <dbReference type="PROSITE" id="PS50109"/>
    </source>
</evidence>
<keyword evidence="8" id="KW-0547">Nucleotide-binding</keyword>
<dbReference type="RefSeq" id="WP_115829620.1">
    <property type="nucleotide sequence ID" value="NZ_QNUL01000003.1"/>
</dbReference>
<dbReference type="PANTHER" id="PTHR45339:SF1">
    <property type="entry name" value="HYBRID SIGNAL TRANSDUCTION HISTIDINE KINASE J"/>
    <property type="match status" value="1"/>
</dbReference>
<proteinExistence type="predicted"/>
<feature type="domain" description="HPt" evidence="21">
    <location>
        <begin position="1209"/>
        <end position="1301"/>
    </location>
</feature>
<dbReference type="Pfam" id="PF00072">
    <property type="entry name" value="Response_reg"/>
    <property type="match status" value="2"/>
</dbReference>
<dbReference type="InterPro" id="IPR013656">
    <property type="entry name" value="PAS_4"/>
</dbReference>
<dbReference type="Gene3D" id="3.30.565.10">
    <property type="entry name" value="Histidine kinase-like ATPase, C-terminal domain"/>
    <property type="match status" value="1"/>
</dbReference>
<dbReference type="InterPro" id="IPR013655">
    <property type="entry name" value="PAS_fold_3"/>
</dbReference>
<dbReference type="InterPro" id="IPR029016">
    <property type="entry name" value="GAF-like_dom_sf"/>
</dbReference>
<dbReference type="SMART" id="SM00388">
    <property type="entry name" value="HisKA"/>
    <property type="match status" value="1"/>
</dbReference>
<dbReference type="Pfam" id="PF00512">
    <property type="entry name" value="HisKA"/>
    <property type="match status" value="1"/>
</dbReference>
<dbReference type="Gene3D" id="3.40.50.2300">
    <property type="match status" value="2"/>
</dbReference>
<keyword evidence="12" id="KW-0902">Two-component regulatory system</keyword>
<feature type="domain" description="PAS" evidence="20">
    <location>
        <begin position="162"/>
        <end position="235"/>
    </location>
</feature>
<dbReference type="CDD" id="cd00130">
    <property type="entry name" value="PAS"/>
    <property type="match status" value="2"/>
</dbReference>
<dbReference type="InterPro" id="IPR035965">
    <property type="entry name" value="PAS-like_dom_sf"/>
</dbReference>
<dbReference type="PROSITE" id="PS50109">
    <property type="entry name" value="HIS_KIN"/>
    <property type="match status" value="1"/>
</dbReference>
<dbReference type="InterPro" id="IPR036890">
    <property type="entry name" value="HATPase_C_sf"/>
</dbReference>
<dbReference type="SUPFAM" id="SSF55785">
    <property type="entry name" value="PYP-like sensor domain (PAS domain)"/>
    <property type="match status" value="4"/>
</dbReference>
<name>A0A3D8YEN2_9BACT</name>
<dbReference type="Gene3D" id="1.10.287.130">
    <property type="match status" value="1"/>
</dbReference>
<dbReference type="GO" id="GO:0005524">
    <property type="term" value="F:ATP binding"/>
    <property type="evidence" value="ECO:0007669"/>
    <property type="project" value="UniProtKB-KW"/>
</dbReference>
<dbReference type="SUPFAM" id="SSF47384">
    <property type="entry name" value="Homodimeric domain of signal transducing histidine kinase"/>
    <property type="match status" value="1"/>
</dbReference>
<dbReference type="InterPro" id="IPR036097">
    <property type="entry name" value="HisK_dim/P_sf"/>
</dbReference>
<evidence type="ECO:0000259" key="19">
    <source>
        <dbReference type="PROSITE" id="PS50110"/>
    </source>
</evidence>
<keyword evidence="5 17" id="KW-0597">Phosphoprotein</keyword>
<dbReference type="SMART" id="SM00387">
    <property type="entry name" value="HATPase_c"/>
    <property type="match status" value="1"/>
</dbReference>
<evidence type="ECO:0000256" key="10">
    <source>
        <dbReference type="ARBA" id="ARBA00022840"/>
    </source>
</evidence>
<keyword evidence="9 22" id="KW-0418">Kinase</keyword>
<dbReference type="InterPro" id="IPR008207">
    <property type="entry name" value="Sig_transdc_His_kin_Hpt_dom"/>
</dbReference>
<dbReference type="Pfam" id="PF08447">
    <property type="entry name" value="PAS_3"/>
    <property type="match status" value="1"/>
</dbReference>
<dbReference type="SUPFAM" id="SSF47226">
    <property type="entry name" value="Histidine-containing phosphotransfer domain, HPT domain"/>
    <property type="match status" value="1"/>
</dbReference>
<dbReference type="FunFam" id="1.10.287.130:FF:000002">
    <property type="entry name" value="Two-component osmosensing histidine kinase"/>
    <property type="match status" value="1"/>
</dbReference>
<dbReference type="PROSITE" id="PS50894">
    <property type="entry name" value="HPT"/>
    <property type="match status" value="1"/>
</dbReference>
<keyword evidence="10" id="KW-0067">ATP-binding</keyword>
<dbReference type="SUPFAM" id="SSF52172">
    <property type="entry name" value="CheY-like"/>
    <property type="match status" value="2"/>
</dbReference>
<dbReference type="CDD" id="cd00082">
    <property type="entry name" value="HisKA"/>
    <property type="match status" value="1"/>
</dbReference>
<keyword evidence="23" id="KW-1185">Reference proteome</keyword>
<dbReference type="SMART" id="SM00448">
    <property type="entry name" value="REC"/>
    <property type="match status" value="2"/>
</dbReference>
<dbReference type="SUPFAM" id="SSF55874">
    <property type="entry name" value="ATPase domain of HSP90 chaperone/DNA topoisomerase II/histidine kinase"/>
    <property type="match status" value="1"/>
</dbReference>